<dbReference type="OrthoDB" id="3211402at2759"/>
<gene>
    <name evidence="4" type="ORF">M378DRAFT_57659</name>
    <name evidence="3" type="ORF">M378DRAFT_60223</name>
</gene>
<proteinExistence type="predicted"/>
<evidence type="ECO:0000313" key="3">
    <source>
        <dbReference type="EMBL" id="KIL58560.1"/>
    </source>
</evidence>
<feature type="non-terminal residue" evidence="3">
    <location>
        <position position="122"/>
    </location>
</feature>
<dbReference type="Pfam" id="PF10545">
    <property type="entry name" value="MADF_DNA_bdg"/>
    <property type="match status" value="1"/>
</dbReference>
<feature type="non-terminal residue" evidence="3">
    <location>
        <position position="1"/>
    </location>
</feature>
<evidence type="ECO:0000313" key="5">
    <source>
        <dbReference type="Proteomes" id="UP000054549"/>
    </source>
</evidence>
<reference evidence="3 5" key="1">
    <citation type="submission" date="2014-04" db="EMBL/GenBank/DDBJ databases">
        <title>Evolutionary Origins and Diversification of the Mycorrhizal Mutualists.</title>
        <authorList>
            <consortium name="DOE Joint Genome Institute"/>
            <consortium name="Mycorrhizal Genomics Consortium"/>
            <person name="Kohler A."/>
            <person name="Kuo A."/>
            <person name="Nagy L.G."/>
            <person name="Floudas D."/>
            <person name="Copeland A."/>
            <person name="Barry K.W."/>
            <person name="Cichocki N."/>
            <person name="Veneault-Fourrey C."/>
            <person name="LaButti K."/>
            <person name="Lindquist E.A."/>
            <person name="Lipzen A."/>
            <person name="Lundell T."/>
            <person name="Morin E."/>
            <person name="Murat C."/>
            <person name="Riley R."/>
            <person name="Ohm R."/>
            <person name="Sun H."/>
            <person name="Tunlid A."/>
            <person name="Henrissat B."/>
            <person name="Grigoriev I.V."/>
            <person name="Hibbett D.S."/>
            <person name="Martin F."/>
        </authorList>
    </citation>
    <scope>NUCLEOTIDE SEQUENCE [LARGE SCALE GENOMIC DNA]</scope>
    <source>
        <strain evidence="3 5">Koide BX008</strain>
    </source>
</reference>
<dbReference type="EMBL" id="KN818265">
    <property type="protein sequence ID" value="KIL62911.1"/>
    <property type="molecule type" value="Genomic_DNA"/>
</dbReference>
<dbReference type="HOGENOM" id="CLU_071881_1_1_1"/>
<feature type="compositionally biased region" description="Basic and acidic residues" evidence="1">
    <location>
        <begin position="93"/>
        <end position="102"/>
    </location>
</feature>
<dbReference type="AlphaFoldDB" id="A0A0C2S754"/>
<sequence>TVPWSANNHALVWSLIGLVEETENRKVLVGKGKSENSSGESKSKVFKRIAEKLIPQFSKGDKRIKSKWDSLRKLYQDQAKLLLQTGGGMDPNDESKETDKPLCYRVPVSGPDATTTPEARNL</sequence>
<organism evidence="3 5">
    <name type="scientific">Amanita muscaria (strain Koide BX008)</name>
    <dbReference type="NCBI Taxonomy" id="946122"/>
    <lineage>
        <taxon>Eukaryota</taxon>
        <taxon>Fungi</taxon>
        <taxon>Dikarya</taxon>
        <taxon>Basidiomycota</taxon>
        <taxon>Agaricomycotina</taxon>
        <taxon>Agaricomycetes</taxon>
        <taxon>Agaricomycetidae</taxon>
        <taxon>Agaricales</taxon>
        <taxon>Pluteineae</taxon>
        <taxon>Amanitaceae</taxon>
        <taxon>Amanita</taxon>
    </lineage>
</organism>
<dbReference type="Proteomes" id="UP000054549">
    <property type="component" value="Unassembled WGS sequence"/>
</dbReference>
<accession>A0A0C2S754</accession>
<feature type="region of interest" description="Disordered" evidence="1">
    <location>
        <begin position="84"/>
        <end position="122"/>
    </location>
</feature>
<protein>
    <recommendedName>
        <fullName evidence="2">MADF domain-containing protein</fullName>
    </recommendedName>
</protein>
<keyword evidence="5" id="KW-1185">Reference proteome</keyword>
<dbReference type="EMBL" id="KN818335">
    <property type="protein sequence ID" value="KIL58560.1"/>
    <property type="molecule type" value="Genomic_DNA"/>
</dbReference>
<evidence type="ECO:0000313" key="4">
    <source>
        <dbReference type="EMBL" id="KIL62911.1"/>
    </source>
</evidence>
<feature type="compositionally biased region" description="Polar residues" evidence="1">
    <location>
        <begin position="112"/>
        <end position="122"/>
    </location>
</feature>
<feature type="domain" description="MADF" evidence="2">
    <location>
        <begin position="18"/>
        <end position="82"/>
    </location>
</feature>
<evidence type="ECO:0000256" key="1">
    <source>
        <dbReference type="SAM" id="MobiDB-lite"/>
    </source>
</evidence>
<evidence type="ECO:0000259" key="2">
    <source>
        <dbReference type="Pfam" id="PF10545"/>
    </source>
</evidence>
<dbReference type="InterPro" id="IPR006578">
    <property type="entry name" value="MADF-dom"/>
</dbReference>
<name>A0A0C2S754_AMAMK</name>